<organism evidence="5 6">
    <name type="scientific">Massilia haematophila</name>
    <dbReference type="NCBI Taxonomy" id="457923"/>
    <lineage>
        <taxon>Bacteria</taxon>
        <taxon>Pseudomonadati</taxon>
        <taxon>Pseudomonadota</taxon>
        <taxon>Betaproteobacteria</taxon>
        <taxon>Burkholderiales</taxon>
        <taxon>Oxalobacteraceae</taxon>
        <taxon>Telluria group</taxon>
        <taxon>Massilia</taxon>
    </lineage>
</organism>
<dbReference type="InterPro" id="IPR041290">
    <property type="entry name" value="Tli4_C"/>
</dbReference>
<evidence type="ECO:0000259" key="3">
    <source>
        <dbReference type="Pfam" id="PF18426"/>
    </source>
</evidence>
<dbReference type="Pfam" id="PF18443">
    <property type="entry name" value="Tli4_N"/>
    <property type="match status" value="1"/>
</dbReference>
<proteinExistence type="predicted"/>
<dbReference type="EMBL" id="JBHRVV010000001">
    <property type="protein sequence ID" value="MFC3457591.1"/>
    <property type="molecule type" value="Genomic_DNA"/>
</dbReference>
<evidence type="ECO:0000313" key="6">
    <source>
        <dbReference type="Proteomes" id="UP001595665"/>
    </source>
</evidence>
<keyword evidence="2" id="KW-0732">Signal</keyword>
<dbReference type="RefSeq" id="WP_379733912.1">
    <property type="nucleotide sequence ID" value="NZ_JBHRVV010000001.1"/>
</dbReference>
<dbReference type="Proteomes" id="UP001595665">
    <property type="component" value="Unassembled WGS sequence"/>
</dbReference>
<feature type="domain" description="Tle cognate immunity protein 4 C-terminal" evidence="3">
    <location>
        <begin position="187"/>
        <end position="348"/>
    </location>
</feature>
<dbReference type="InterPro" id="IPR040761">
    <property type="entry name" value="Tli4_N"/>
</dbReference>
<feature type="chain" id="PRO_5045101656" evidence="2">
    <location>
        <begin position="29"/>
        <end position="574"/>
    </location>
</feature>
<evidence type="ECO:0000313" key="5">
    <source>
        <dbReference type="EMBL" id="MFC3457591.1"/>
    </source>
</evidence>
<feature type="compositionally biased region" description="Polar residues" evidence="1">
    <location>
        <begin position="554"/>
        <end position="574"/>
    </location>
</feature>
<comment type="caution">
    <text evidence="5">The sequence shown here is derived from an EMBL/GenBank/DDBJ whole genome shotgun (WGS) entry which is preliminary data.</text>
</comment>
<reference evidence="6" key="1">
    <citation type="journal article" date="2019" name="Int. J. Syst. Evol. Microbiol.">
        <title>The Global Catalogue of Microorganisms (GCM) 10K type strain sequencing project: providing services to taxonomists for standard genome sequencing and annotation.</title>
        <authorList>
            <consortium name="The Broad Institute Genomics Platform"/>
            <consortium name="The Broad Institute Genome Sequencing Center for Infectious Disease"/>
            <person name="Wu L."/>
            <person name="Ma J."/>
        </authorList>
    </citation>
    <scope>NUCLEOTIDE SEQUENCE [LARGE SCALE GENOMIC DNA]</scope>
    <source>
        <strain evidence="6">CCM 7480</strain>
    </source>
</reference>
<evidence type="ECO:0000256" key="1">
    <source>
        <dbReference type="SAM" id="MobiDB-lite"/>
    </source>
</evidence>
<protein>
    <submittedName>
        <fullName evidence="5">T6SS immunity protein Tli4 family protein</fullName>
    </submittedName>
</protein>
<evidence type="ECO:0000256" key="2">
    <source>
        <dbReference type="SAM" id="SignalP"/>
    </source>
</evidence>
<keyword evidence="6" id="KW-1185">Reference proteome</keyword>
<name>A0ABV7PJ90_9BURK</name>
<feature type="region of interest" description="Disordered" evidence="1">
    <location>
        <begin position="548"/>
        <end position="574"/>
    </location>
</feature>
<feature type="domain" description="Tle cognate immunity protein 4 N-terminal" evidence="4">
    <location>
        <begin position="46"/>
        <end position="113"/>
    </location>
</feature>
<dbReference type="Pfam" id="PF18426">
    <property type="entry name" value="Tli4_C"/>
    <property type="match status" value="1"/>
</dbReference>
<feature type="signal peptide" evidence="2">
    <location>
        <begin position="1"/>
        <end position="28"/>
    </location>
</feature>
<evidence type="ECO:0000259" key="4">
    <source>
        <dbReference type="Pfam" id="PF18443"/>
    </source>
</evidence>
<gene>
    <name evidence="5" type="ORF">ACFOPH_04940</name>
</gene>
<accession>A0ABV7PJ90</accession>
<sequence length="574" mass="62578">MIRFGPKCAKWLATLSGLTLAASLYVSAVQSREDMKKVDNMTDRMKTVCVGRFLIDVPAEAQVNLRLGLMDGFEIARHDEPLSTFLMKLSKREAELSAKPNMLGQKNIESSTDVQNQEFSGKVLVHSRYRGYSIEKERRVYFETISVEGYVHKAGATYSFVAKTYDPAQTKLLPTLLAQLAARAESEVPTEPGFCISGALIRDPYDRDRSESVAMSATLPGHPDFGILFWTNNAKVKGGSLLKRHAAAMTPLTRARTRTLREGARTINGYAGEEVAIKVTELNFATVFGFIWEAPGSDDNVLFPHLTLEMDTGMNPRAGGKPVQSSLSEEAMLVLWAKISSSVRLRPANSAKAAEAMPVQPPLGTYAEAGDRCPQSGWWLCGDGGGEIGVLGGQRQYLTKGEKMPQALLLPPQTLWQKVRGLQPSYESKTRTAWKLVDKRERDRTPPRVPLAQATLVAQTDGDNAIDSVRSSASSEAAIGCVAKTGMHCPASGWWRCEESHALDGTRWFASGTLLPPATFEVPPTAFGRGFAKTQAIQRRSVWQLVRHSAGPEATSSSTQDITGSEVTSPPSVA</sequence>